<comment type="caution">
    <text evidence="1">The sequence shown here is derived from an EMBL/GenBank/DDBJ whole genome shotgun (WGS) entry which is preliminary data.</text>
</comment>
<gene>
    <name evidence="1" type="ORF">GCM10007874_17510</name>
</gene>
<name>A0ABQ6CJ38_9HYPH</name>
<proteinExistence type="predicted"/>
<evidence type="ECO:0000313" key="2">
    <source>
        <dbReference type="Proteomes" id="UP001156882"/>
    </source>
</evidence>
<dbReference type="RefSeq" id="WP_284311606.1">
    <property type="nucleotide sequence ID" value="NZ_BSPC01000015.1"/>
</dbReference>
<keyword evidence="2" id="KW-1185">Reference proteome</keyword>
<protein>
    <submittedName>
        <fullName evidence="1">Uncharacterized protein</fullName>
    </submittedName>
</protein>
<reference evidence="2" key="1">
    <citation type="journal article" date="2019" name="Int. J. Syst. Evol. Microbiol.">
        <title>The Global Catalogue of Microorganisms (GCM) 10K type strain sequencing project: providing services to taxonomists for standard genome sequencing and annotation.</title>
        <authorList>
            <consortium name="The Broad Institute Genomics Platform"/>
            <consortium name="The Broad Institute Genome Sequencing Center for Infectious Disease"/>
            <person name="Wu L."/>
            <person name="Ma J."/>
        </authorList>
    </citation>
    <scope>NUCLEOTIDE SEQUENCE [LARGE SCALE GENOMIC DNA]</scope>
    <source>
        <strain evidence="2">NBRC 101365</strain>
    </source>
</reference>
<accession>A0ABQ6CJ38</accession>
<dbReference type="Proteomes" id="UP001156882">
    <property type="component" value="Unassembled WGS sequence"/>
</dbReference>
<sequence>MAKPRVFSGRMDIFEPNGFGTFPRYQIRRMERIDDGLRKLDHYRIEVLNRPSLIEQELVRLTWVQVQRYFDYFGYGDQFRKAFPLRASTDY</sequence>
<evidence type="ECO:0000313" key="1">
    <source>
        <dbReference type="EMBL" id="GLS18734.1"/>
    </source>
</evidence>
<organism evidence="1 2">
    <name type="scientific">Labrys miyagiensis</name>
    <dbReference type="NCBI Taxonomy" id="346912"/>
    <lineage>
        <taxon>Bacteria</taxon>
        <taxon>Pseudomonadati</taxon>
        <taxon>Pseudomonadota</taxon>
        <taxon>Alphaproteobacteria</taxon>
        <taxon>Hyphomicrobiales</taxon>
        <taxon>Xanthobacteraceae</taxon>
        <taxon>Labrys</taxon>
    </lineage>
</organism>
<dbReference type="EMBL" id="BSPC01000015">
    <property type="protein sequence ID" value="GLS18734.1"/>
    <property type="molecule type" value="Genomic_DNA"/>
</dbReference>